<dbReference type="InterPro" id="IPR032490">
    <property type="entry name" value="DUF5047"/>
</dbReference>
<accession>A0ABV6N2X7</accession>
<comment type="caution">
    <text evidence="2">The sequence shown here is derived from an EMBL/GenBank/DDBJ whole genome shotgun (WGS) entry which is preliminary data.</text>
</comment>
<proteinExistence type="predicted"/>
<evidence type="ECO:0000313" key="2">
    <source>
        <dbReference type="EMBL" id="MFC0546938.1"/>
    </source>
</evidence>
<evidence type="ECO:0000313" key="3">
    <source>
        <dbReference type="Proteomes" id="UP001589810"/>
    </source>
</evidence>
<organism evidence="2 3">
    <name type="scientific">Kutzneria chonburiensis</name>
    <dbReference type="NCBI Taxonomy" id="1483604"/>
    <lineage>
        <taxon>Bacteria</taxon>
        <taxon>Bacillati</taxon>
        <taxon>Actinomycetota</taxon>
        <taxon>Actinomycetes</taxon>
        <taxon>Pseudonocardiales</taxon>
        <taxon>Pseudonocardiaceae</taxon>
        <taxon>Kutzneria</taxon>
    </lineage>
</organism>
<keyword evidence="3" id="KW-1185">Reference proteome</keyword>
<dbReference type="EMBL" id="JBHLUD010000013">
    <property type="protein sequence ID" value="MFC0546938.1"/>
    <property type="molecule type" value="Genomic_DNA"/>
</dbReference>
<dbReference type="RefSeq" id="WP_273937177.1">
    <property type="nucleotide sequence ID" value="NZ_CP097263.1"/>
</dbReference>
<dbReference type="Proteomes" id="UP001589810">
    <property type="component" value="Unassembled WGS sequence"/>
</dbReference>
<sequence length="369" mass="38761">MWPLTALAAQTLTSSHQIAVRGTAYTAALGVLTDLPISGGSVTVASTSQVRRTASVDIADPALWPANPLDILSPLGSELAIEYGVVLPGVGIEWVPLIRGVINSASRTRPVASGQGAVTLVLNDRSSRVADDRLDSPAQTIANATAVSEITRLIQLTLPSVTVTDRTGSSQVAVTLDIARDKWADGVEKLADSIGAEVFADPLGNFVIRNQPQLTDPSVWTVATGRGGVLVQKDETLTRDLVYNRVVASGATTDGTAPVWVGVSDLDPNSPTMYGGPFGRKPRFYTSPLLTTTAQCQTTAAALLARTKGIQATVTLATITNPGLDAGDVLLVRDGITVEAHIIDQVTIPLRHTDMQQITTRVMTLPAES</sequence>
<feature type="domain" description="DUF5047" evidence="1">
    <location>
        <begin position="40"/>
        <end position="165"/>
    </location>
</feature>
<name>A0ABV6N2X7_9PSEU</name>
<reference evidence="2 3" key="1">
    <citation type="submission" date="2024-09" db="EMBL/GenBank/DDBJ databases">
        <authorList>
            <person name="Sun Q."/>
            <person name="Mori K."/>
        </authorList>
    </citation>
    <scope>NUCLEOTIDE SEQUENCE [LARGE SCALE GENOMIC DNA]</scope>
    <source>
        <strain evidence="2 3">TBRC 1432</strain>
    </source>
</reference>
<protein>
    <submittedName>
        <fullName evidence="2">DUF5047 domain-containing protein</fullName>
    </submittedName>
</protein>
<evidence type="ECO:0000259" key="1">
    <source>
        <dbReference type="Pfam" id="PF16466"/>
    </source>
</evidence>
<gene>
    <name evidence="2" type="ORF">ACFFH7_35890</name>
</gene>
<dbReference type="Pfam" id="PF16466">
    <property type="entry name" value="DUF5047"/>
    <property type="match status" value="1"/>
</dbReference>